<reference evidence="7 8" key="1">
    <citation type="submission" date="2017-12" db="EMBL/GenBank/DDBJ databases">
        <title>Phylogenetic diversity of female urinary microbiome.</title>
        <authorList>
            <person name="Thomas-White K."/>
            <person name="Wolfe A.J."/>
        </authorList>
    </citation>
    <scope>NUCLEOTIDE SEQUENCE [LARGE SCALE GENOMIC DNA]</scope>
    <source>
        <strain evidence="7 8">UMB0898</strain>
    </source>
</reference>
<evidence type="ECO:0000313" key="8">
    <source>
        <dbReference type="Proteomes" id="UP000234384"/>
    </source>
</evidence>
<organism evidence="7 8">
    <name type="scientific">Falseniella ignava</name>
    <dbReference type="NCBI Taxonomy" id="137730"/>
    <lineage>
        <taxon>Bacteria</taxon>
        <taxon>Bacillati</taxon>
        <taxon>Bacillota</taxon>
        <taxon>Bacilli</taxon>
        <taxon>Lactobacillales</taxon>
        <taxon>Aerococcaceae</taxon>
        <taxon>Falseniella</taxon>
    </lineage>
</organism>
<keyword evidence="2 6" id="KW-0812">Transmembrane</keyword>
<evidence type="ECO:0000256" key="1">
    <source>
        <dbReference type="ARBA" id="ARBA00004167"/>
    </source>
</evidence>
<dbReference type="RefSeq" id="WP_101953980.1">
    <property type="nucleotide sequence ID" value="NZ_PKHE01000005.1"/>
</dbReference>
<dbReference type="Pfam" id="PF04228">
    <property type="entry name" value="Zn_peptidase"/>
    <property type="match status" value="1"/>
</dbReference>
<dbReference type="OrthoDB" id="9774900at2"/>
<dbReference type="SUPFAM" id="SSF55486">
    <property type="entry name" value="Metalloproteases ('zincins'), catalytic domain"/>
    <property type="match status" value="1"/>
</dbReference>
<dbReference type="PANTHER" id="PTHR30168:SF0">
    <property type="entry name" value="INNER MEMBRANE PROTEIN"/>
    <property type="match status" value="1"/>
</dbReference>
<proteinExistence type="predicted"/>
<name>A0A2I1K279_9LACT</name>
<dbReference type="EMBL" id="PKHE01000005">
    <property type="protein sequence ID" value="PKY89655.1"/>
    <property type="molecule type" value="Genomic_DNA"/>
</dbReference>
<feature type="transmembrane region" description="Helical" evidence="6">
    <location>
        <begin position="62"/>
        <end position="82"/>
    </location>
</feature>
<protein>
    <submittedName>
        <fullName evidence="7">Neutral zinc metallopeptidase</fullName>
    </submittedName>
</protein>
<dbReference type="AlphaFoldDB" id="A0A2I1K279"/>
<dbReference type="Proteomes" id="UP000234384">
    <property type="component" value="Unassembled WGS sequence"/>
</dbReference>
<feature type="transmembrane region" description="Helical" evidence="6">
    <location>
        <begin position="32"/>
        <end position="50"/>
    </location>
</feature>
<dbReference type="PANTHER" id="PTHR30168">
    <property type="entry name" value="PUTATIVE MEMBRANE PROTEIN YPFJ"/>
    <property type="match status" value="1"/>
</dbReference>
<keyword evidence="3 6" id="KW-1133">Transmembrane helix</keyword>
<dbReference type="GO" id="GO:0016020">
    <property type="term" value="C:membrane"/>
    <property type="evidence" value="ECO:0007669"/>
    <property type="project" value="UniProtKB-SubCell"/>
</dbReference>
<evidence type="ECO:0000256" key="4">
    <source>
        <dbReference type="ARBA" id="ARBA00023136"/>
    </source>
</evidence>
<evidence type="ECO:0000256" key="6">
    <source>
        <dbReference type="SAM" id="Phobius"/>
    </source>
</evidence>
<keyword evidence="4 6" id="KW-0472">Membrane</keyword>
<feature type="compositionally biased region" description="Low complexity" evidence="5">
    <location>
        <begin position="25"/>
        <end position="35"/>
    </location>
</feature>
<feature type="region of interest" description="Disordered" evidence="5">
    <location>
        <begin position="1"/>
        <end position="35"/>
    </location>
</feature>
<evidence type="ECO:0000256" key="2">
    <source>
        <dbReference type="ARBA" id="ARBA00022692"/>
    </source>
</evidence>
<gene>
    <name evidence="7" type="ORF">CYJ57_02815</name>
</gene>
<feature type="compositionally biased region" description="Polar residues" evidence="5">
    <location>
        <begin position="86"/>
        <end position="108"/>
    </location>
</feature>
<feature type="compositionally biased region" description="Basic and acidic residues" evidence="5">
    <location>
        <begin position="1"/>
        <end position="17"/>
    </location>
</feature>
<dbReference type="InterPro" id="IPR007343">
    <property type="entry name" value="Uncharacterised_pept_Zn_put"/>
</dbReference>
<evidence type="ECO:0000256" key="5">
    <source>
        <dbReference type="SAM" id="MobiDB-lite"/>
    </source>
</evidence>
<feature type="region of interest" description="Disordered" evidence="5">
    <location>
        <begin position="86"/>
        <end position="111"/>
    </location>
</feature>
<accession>A0A2I1K279</accession>
<evidence type="ECO:0000313" key="7">
    <source>
        <dbReference type="EMBL" id="PKY89655.1"/>
    </source>
</evidence>
<evidence type="ECO:0000256" key="3">
    <source>
        <dbReference type="ARBA" id="ARBA00022989"/>
    </source>
</evidence>
<sequence length="332" mass="37365">MKWEDLRRSQNVEDRRGQNSSPFNRRMPGGSYRMPGGSGGLGGGGLFGLIRLLLMMPGMGRIVLLIIGGMLLFQFFGGLGLGDSSQHSQPNSDYRTQQVDRNNASVNRDQIDSGEISDQDYEFMTRVLGSTEDFWHEIFQSEGRSYREPQLVIYERGTMTGGCGIGQAQAGPFYCPADETVYIDLSFWEQLSQRFGAPGDFAQAYVLAHEVGHHIQNELGIMDEYQRARRRLSEREGNALNVRLELQADYFAGAWAKYAEELGILDEGDIEEALQAAFAVGDDTIQEQTYGRVVQDSFTHGTAEQRQAWFMEGYRYGDLAHSDTFNRRLSNE</sequence>
<comment type="caution">
    <text evidence="7">The sequence shown here is derived from an EMBL/GenBank/DDBJ whole genome shotgun (WGS) entry which is preliminary data.</text>
</comment>
<comment type="subcellular location">
    <subcellularLocation>
        <location evidence="1">Membrane</location>
        <topology evidence="1">Single-pass membrane protein</topology>
    </subcellularLocation>
</comment>